<evidence type="ECO:0000256" key="1">
    <source>
        <dbReference type="SAM" id="SignalP"/>
    </source>
</evidence>
<name>A0A7I7NIA4_9MYCO</name>
<proteinExistence type="predicted"/>
<feature type="chain" id="PRO_5029883069" evidence="1">
    <location>
        <begin position="31"/>
        <end position="80"/>
    </location>
</feature>
<dbReference type="Proteomes" id="UP000466396">
    <property type="component" value="Chromosome"/>
</dbReference>
<reference evidence="2 3" key="1">
    <citation type="journal article" date="2019" name="Emerg. Microbes Infect.">
        <title>Comprehensive subspecies identification of 175 nontuberculous mycobacteria species based on 7547 genomic profiles.</title>
        <authorList>
            <person name="Matsumoto Y."/>
            <person name="Kinjo T."/>
            <person name="Motooka D."/>
            <person name="Nabeya D."/>
            <person name="Jung N."/>
            <person name="Uechi K."/>
            <person name="Horii T."/>
            <person name="Iida T."/>
            <person name="Fujita J."/>
            <person name="Nakamura S."/>
        </authorList>
    </citation>
    <scope>NUCLEOTIDE SEQUENCE [LARGE SCALE GENOMIC DNA]</scope>
    <source>
        <strain evidence="2 3">JCM 15657</strain>
    </source>
</reference>
<feature type="signal peptide" evidence="1">
    <location>
        <begin position="1"/>
        <end position="30"/>
    </location>
</feature>
<keyword evidence="3" id="KW-1185">Reference proteome</keyword>
<dbReference type="AlphaFoldDB" id="A0A7I7NIA4"/>
<gene>
    <name evidence="2" type="ORF">MLAC_16890</name>
</gene>
<evidence type="ECO:0000313" key="2">
    <source>
        <dbReference type="EMBL" id="BBX96395.1"/>
    </source>
</evidence>
<accession>A0A7I7NIA4</accession>
<evidence type="ECO:0000313" key="3">
    <source>
        <dbReference type="Proteomes" id="UP000466396"/>
    </source>
</evidence>
<protein>
    <submittedName>
        <fullName evidence="2">Uncharacterized protein</fullName>
    </submittedName>
</protein>
<keyword evidence="1" id="KW-0732">Signal</keyword>
<dbReference type="EMBL" id="AP022581">
    <property type="protein sequence ID" value="BBX96395.1"/>
    <property type="molecule type" value="Genomic_DNA"/>
</dbReference>
<dbReference type="RefSeq" id="WP_085160381.1">
    <property type="nucleotide sequence ID" value="NZ_AP022581.1"/>
</dbReference>
<sequence length="80" mass="7922">MIAKKIAGTAALAGALGAAALGLSTGVAPADPGPWIPGPPAPHVDDWAPNPLPPGQIKQVCPWQSPPGHWIGGPHGIPCT</sequence>
<organism evidence="2 3">
    <name type="scientific">Mycobacterium lacus</name>
    <dbReference type="NCBI Taxonomy" id="169765"/>
    <lineage>
        <taxon>Bacteria</taxon>
        <taxon>Bacillati</taxon>
        <taxon>Actinomycetota</taxon>
        <taxon>Actinomycetes</taxon>
        <taxon>Mycobacteriales</taxon>
        <taxon>Mycobacteriaceae</taxon>
        <taxon>Mycobacterium</taxon>
    </lineage>
</organism>
<dbReference type="KEGG" id="mlj:MLAC_16890"/>